<dbReference type="Proteomes" id="UP000309488">
    <property type="component" value="Unassembled WGS sequence"/>
</dbReference>
<reference evidence="1 2" key="1">
    <citation type="submission" date="2019-04" db="EMBL/GenBank/DDBJ databases">
        <title>Pedobacter sp. RP-3-22 sp. nov., isolated from Arctic soil.</title>
        <authorList>
            <person name="Dahal R.H."/>
            <person name="Kim D.-U."/>
        </authorList>
    </citation>
    <scope>NUCLEOTIDE SEQUENCE [LARGE SCALE GENOMIC DNA]</scope>
    <source>
        <strain evidence="1 2">RP-3-22</strain>
    </source>
</reference>
<dbReference type="OrthoDB" id="676604at2"/>
<protein>
    <submittedName>
        <fullName evidence="1">Uncharacterized protein</fullName>
    </submittedName>
</protein>
<evidence type="ECO:0000313" key="1">
    <source>
        <dbReference type="EMBL" id="TKC12516.1"/>
    </source>
</evidence>
<name>A0A4U1CV38_9SPHI</name>
<organism evidence="1 2">
    <name type="scientific">Pedobacter polaris</name>
    <dbReference type="NCBI Taxonomy" id="2571273"/>
    <lineage>
        <taxon>Bacteria</taxon>
        <taxon>Pseudomonadati</taxon>
        <taxon>Bacteroidota</taxon>
        <taxon>Sphingobacteriia</taxon>
        <taxon>Sphingobacteriales</taxon>
        <taxon>Sphingobacteriaceae</taxon>
        <taxon>Pedobacter</taxon>
    </lineage>
</organism>
<dbReference type="RefSeq" id="WP_136838629.1">
    <property type="nucleotide sequence ID" value="NZ_SWBR01000001.1"/>
</dbReference>
<dbReference type="EMBL" id="SWBR01000001">
    <property type="protein sequence ID" value="TKC12516.1"/>
    <property type="molecule type" value="Genomic_DNA"/>
</dbReference>
<comment type="caution">
    <text evidence="1">The sequence shown here is derived from an EMBL/GenBank/DDBJ whole genome shotgun (WGS) entry which is preliminary data.</text>
</comment>
<evidence type="ECO:0000313" key="2">
    <source>
        <dbReference type="Proteomes" id="UP000309488"/>
    </source>
</evidence>
<proteinExistence type="predicted"/>
<keyword evidence="2" id="KW-1185">Reference proteome</keyword>
<gene>
    <name evidence="1" type="ORF">FA048_02545</name>
</gene>
<dbReference type="AlphaFoldDB" id="A0A4U1CV38"/>
<sequence>MAISKDNIITETLSGKVGNIIFKNYGNKTVISKYPDMSNVVKTEKQKENQLQFKAAQAYAKSILSDPEKKLAFIKTIPKDRTAYHAAISKYLKENKTPQ</sequence>
<accession>A0A4U1CV38</accession>